<dbReference type="PANTHER" id="PTHR30250:SF11">
    <property type="entry name" value="O-ANTIGEN TRANSPORTER-RELATED"/>
    <property type="match status" value="1"/>
</dbReference>
<feature type="transmembrane region" description="Helical" evidence="6">
    <location>
        <begin position="370"/>
        <end position="386"/>
    </location>
</feature>
<dbReference type="Pfam" id="PF01943">
    <property type="entry name" value="Polysacc_synt"/>
    <property type="match status" value="1"/>
</dbReference>
<dbReference type="GO" id="GO:0005886">
    <property type="term" value="C:plasma membrane"/>
    <property type="evidence" value="ECO:0007669"/>
    <property type="project" value="UniProtKB-SubCell"/>
</dbReference>
<keyword evidence="5 6" id="KW-0472">Membrane</keyword>
<evidence type="ECO:0000256" key="5">
    <source>
        <dbReference type="ARBA" id="ARBA00023136"/>
    </source>
</evidence>
<dbReference type="InterPro" id="IPR050833">
    <property type="entry name" value="Poly_Biosynth_Transport"/>
</dbReference>
<feature type="transmembrane region" description="Helical" evidence="6">
    <location>
        <begin position="215"/>
        <end position="234"/>
    </location>
</feature>
<gene>
    <name evidence="7" type="ORF">IT774_04185</name>
</gene>
<feature type="transmembrane region" description="Helical" evidence="6">
    <location>
        <begin position="82"/>
        <end position="103"/>
    </location>
</feature>
<reference evidence="7 8" key="1">
    <citation type="submission" date="2020-11" db="EMBL/GenBank/DDBJ databases">
        <title>Complete genome sequence for Salinimonas sp. strain G2-b.</title>
        <authorList>
            <person name="Park S.-J."/>
        </authorList>
    </citation>
    <scope>NUCLEOTIDE SEQUENCE [LARGE SCALE GENOMIC DNA]</scope>
    <source>
        <strain evidence="7 8">G2-b</strain>
    </source>
</reference>
<evidence type="ECO:0000256" key="2">
    <source>
        <dbReference type="ARBA" id="ARBA00022475"/>
    </source>
</evidence>
<feature type="transmembrane region" description="Helical" evidence="6">
    <location>
        <begin position="291"/>
        <end position="314"/>
    </location>
</feature>
<proteinExistence type="predicted"/>
<feature type="transmembrane region" description="Helical" evidence="6">
    <location>
        <begin position="12"/>
        <end position="35"/>
    </location>
</feature>
<evidence type="ECO:0000256" key="3">
    <source>
        <dbReference type="ARBA" id="ARBA00022692"/>
    </source>
</evidence>
<sequence length="423" mass="48099">MNLSRLNKNPVAWYSTGTILRQLTAFIMLPVYTQYLSPAEYGIVGFLAVILGIYELFLGARFGMALPKFFYDKDTGEERHRLVSSALLATAGASILGAVAFALSSGPLATHFFERSDLTLALAAYGITLLTSSIEEYTLVFLRLRDKPFFFFVMSIMKLTLQVGLNLYFLIVQELGVAGVIYGNVVASMIMAVISGAYTYGICGWHFDRAQVKALIMYTWPMWLSGIAAVYISFMTNFMLKHFASLEEVGLFHFGQKFATLIALLLWRPFNQWWQTERFKVAKHSDNPQETFGSAFILILCIMCVGVYGISIFSGSVIELMADPSYLAAASVIPILCFTVMGSQLGLFFNFPFLKTSKTGYFPKFKFARAFLLTILMWWFTSQWQLQGRYLPFSPVSCLNWRRSIFLDKNCMIREFRSKHFYW</sequence>
<feature type="transmembrane region" description="Helical" evidence="6">
    <location>
        <begin position="41"/>
        <end position="62"/>
    </location>
</feature>
<keyword evidence="2" id="KW-1003">Cell membrane</keyword>
<keyword evidence="3 6" id="KW-0812">Transmembrane</keyword>
<keyword evidence="8" id="KW-1185">Reference proteome</keyword>
<name>A0A7S9HDY0_9ALTE</name>
<dbReference type="InterPro" id="IPR002797">
    <property type="entry name" value="Polysacc_synth"/>
</dbReference>
<feature type="transmembrane region" description="Helical" evidence="6">
    <location>
        <begin position="149"/>
        <end position="171"/>
    </location>
</feature>
<dbReference type="AlphaFoldDB" id="A0A7S9HDY0"/>
<evidence type="ECO:0000313" key="7">
    <source>
        <dbReference type="EMBL" id="QPG06397.1"/>
    </source>
</evidence>
<dbReference type="PANTHER" id="PTHR30250">
    <property type="entry name" value="PST FAMILY PREDICTED COLANIC ACID TRANSPORTER"/>
    <property type="match status" value="1"/>
</dbReference>
<evidence type="ECO:0000256" key="6">
    <source>
        <dbReference type="SAM" id="Phobius"/>
    </source>
</evidence>
<feature type="transmembrane region" description="Helical" evidence="6">
    <location>
        <begin position="254"/>
        <end position="270"/>
    </location>
</feature>
<keyword evidence="4 6" id="KW-1133">Transmembrane helix</keyword>
<organism evidence="7 8">
    <name type="scientific">Salinimonas marina</name>
    <dbReference type="NCBI Taxonomy" id="2785918"/>
    <lineage>
        <taxon>Bacteria</taxon>
        <taxon>Pseudomonadati</taxon>
        <taxon>Pseudomonadota</taxon>
        <taxon>Gammaproteobacteria</taxon>
        <taxon>Alteromonadales</taxon>
        <taxon>Alteromonadaceae</taxon>
        <taxon>Alteromonas/Salinimonas group</taxon>
        <taxon>Salinimonas</taxon>
    </lineage>
</organism>
<comment type="subcellular location">
    <subcellularLocation>
        <location evidence="1">Cell membrane</location>
        <topology evidence="1">Multi-pass membrane protein</topology>
    </subcellularLocation>
</comment>
<dbReference type="Proteomes" id="UP000595095">
    <property type="component" value="Chromosome"/>
</dbReference>
<evidence type="ECO:0000313" key="8">
    <source>
        <dbReference type="Proteomes" id="UP000595095"/>
    </source>
</evidence>
<accession>A0A7S9HDY0</accession>
<feature type="transmembrane region" description="Helical" evidence="6">
    <location>
        <begin position="177"/>
        <end position="203"/>
    </location>
</feature>
<dbReference type="KEGG" id="smaa:IT774_04185"/>
<protein>
    <submittedName>
        <fullName evidence="7">Oligosaccharide flippase family protein</fullName>
    </submittedName>
</protein>
<evidence type="ECO:0000256" key="4">
    <source>
        <dbReference type="ARBA" id="ARBA00022989"/>
    </source>
</evidence>
<dbReference type="RefSeq" id="WP_195811473.1">
    <property type="nucleotide sequence ID" value="NZ_CP064795.1"/>
</dbReference>
<evidence type="ECO:0000256" key="1">
    <source>
        <dbReference type="ARBA" id="ARBA00004651"/>
    </source>
</evidence>
<feature type="transmembrane region" description="Helical" evidence="6">
    <location>
        <begin position="123"/>
        <end position="142"/>
    </location>
</feature>
<feature type="transmembrane region" description="Helical" evidence="6">
    <location>
        <begin position="326"/>
        <end position="349"/>
    </location>
</feature>
<dbReference type="EMBL" id="CP064795">
    <property type="protein sequence ID" value="QPG06397.1"/>
    <property type="molecule type" value="Genomic_DNA"/>
</dbReference>